<dbReference type="PROSITE" id="PS51184">
    <property type="entry name" value="JMJC"/>
    <property type="match status" value="1"/>
</dbReference>
<evidence type="ECO:0000256" key="1">
    <source>
        <dbReference type="SAM" id="SignalP"/>
    </source>
</evidence>
<dbReference type="EMBL" id="HBGL01000619">
    <property type="protein sequence ID" value="CAD9286030.1"/>
    <property type="molecule type" value="Transcribed_RNA"/>
</dbReference>
<dbReference type="AlphaFoldDB" id="A0A7S1V4U4"/>
<reference evidence="3" key="1">
    <citation type="submission" date="2021-01" db="EMBL/GenBank/DDBJ databases">
        <authorList>
            <person name="Corre E."/>
            <person name="Pelletier E."/>
            <person name="Niang G."/>
            <person name="Scheremetjew M."/>
            <person name="Finn R."/>
            <person name="Kale V."/>
            <person name="Holt S."/>
            <person name="Cochrane G."/>
            <person name="Meng A."/>
            <person name="Brown T."/>
            <person name="Cohen L."/>
        </authorList>
    </citation>
    <scope>NUCLEOTIDE SEQUENCE</scope>
    <source>
        <strain evidence="3">ATCC 50979</strain>
    </source>
</reference>
<protein>
    <recommendedName>
        <fullName evidence="2">JmjC domain-containing protein</fullName>
    </recommendedName>
</protein>
<organism evidence="3">
    <name type="scientific">Sexangularia sp. CB-2014</name>
    <dbReference type="NCBI Taxonomy" id="1486929"/>
    <lineage>
        <taxon>Eukaryota</taxon>
        <taxon>Amoebozoa</taxon>
        <taxon>Tubulinea</taxon>
        <taxon>Elardia</taxon>
        <taxon>Arcellinida</taxon>
        <taxon>Arcellinida incertae sedis</taxon>
        <taxon>Sexangularia</taxon>
    </lineage>
</organism>
<dbReference type="InterPro" id="IPR041667">
    <property type="entry name" value="Cupin_8"/>
</dbReference>
<gene>
    <name evidence="3" type="ORF">SSP0437_LOCUS477</name>
</gene>
<evidence type="ECO:0000259" key="2">
    <source>
        <dbReference type="PROSITE" id="PS51184"/>
    </source>
</evidence>
<dbReference type="PANTHER" id="PTHR12461:SF105">
    <property type="entry name" value="HYPOXIA-INDUCIBLE FACTOR 1-ALPHA INHIBITOR"/>
    <property type="match status" value="1"/>
</dbReference>
<name>A0A7S1V4U4_9EUKA</name>
<evidence type="ECO:0000313" key="3">
    <source>
        <dbReference type="EMBL" id="CAD9286030.1"/>
    </source>
</evidence>
<dbReference type="InterPro" id="IPR003347">
    <property type="entry name" value="JmjC_dom"/>
</dbReference>
<sequence length="463" mass="49880">MAWLSSALLSLFATIVFFAPLPTPLSTPNATPLGNHSDGPVLVRALATNHTHFPAVSPTMNVLRQPPFSTPTAFPSYWSRCSCTGNRTEDNRCVCFYPDVVRKREDGSGWVKDTSRAQYSRSTPAKHKVSLLALLAAEATQFGSSQLLLQRAAAGSHKDAASVRMYASVAVTDRQSVDSVAILEALVPHAPPLLDALLATCNGMQLFVWMTETPVAASLHVDVAASVNVQLAGSKEWLLVPPGIVATDGLLYPWLHPQRRQSQLGLATALASLPGAVRVRTNPGDSLYVPPFWGHHVVAADAPVTTNLNVWCRSQPHALVTTAIQSALLPVADWPSPTRQVALALLLPPVLRATLTARHIRHLLDALRARYKPFAAVDASAGQLSCRWQPVHVEQVRVRLSPHLGRAVSDATASLALIPTGAVLPLLLAQQWVEEVTGRTHNTTDLAVLARAFTPQCMGLQQQ</sequence>
<dbReference type="PANTHER" id="PTHR12461">
    <property type="entry name" value="HYPOXIA-INDUCIBLE FACTOR 1 ALPHA INHIBITOR-RELATED"/>
    <property type="match status" value="1"/>
</dbReference>
<feature type="signal peptide" evidence="1">
    <location>
        <begin position="1"/>
        <end position="18"/>
    </location>
</feature>
<dbReference type="Gene3D" id="2.60.120.650">
    <property type="entry name" value="Cupin"/>
    <property type="match status" value="1"/>
</dbReference>
<dbReference type="Pfam" id="PF13621">
    <property type="entry name" value="Cupin_8"/>
    <property type="match status" value="1"/>
</dbReference>
<feature type="domain" description="JmjC" evidence="2">
    <location>
        <begin position="176"/>
        <end position="327"/>
    </location>
</feature>
<feature type="chain" id="PRO_5031319786" description="JmjC domain-containing protein" evidence="1">
    <location>
        <begin position="19"/>
        <end position="463"/>
    </location>
</feature>
<dbReference type="SUPFAM" id="SSF51197">
    <property type="entry name" value="Clavaminate synthase-like"/>
    <property type="match status" value="1"/>
</dbReference>
<accession>A0A7S1V4U4</accession>
<keyword evidence="1" id="KW-0732">Signal</keyword>
<proteinExistence type="predicted"/>